<dbReference type="SMART" id="SM00034">
    <property type="entry name" value="CLECT"/>
    <property type="match status" value="1"/>
</dbReference>
<dbReference type="InterPro" id="IPR016186">
    <property type="entry name" value="C-type_lectin-like/link_sf"/>
</dbReference>
<keyword evidence="4" id="KW-1185">Reference proteome</keyword>
<dbReference type="EMBL" id="CADEAL010000155">
    <property type="protein sequence ID" value="CAB1415414.1"/>
    <property type="molecule type" value="Genomic_DNA"/>
</dbReference>
<dbReference type="Proteomes" id="UP001153269">
    <property type="component" value="Unassembled WGS sequence"/>
</dbReference>
<evidence type="ECO:0000313" key="4">
    <source>
        <dbReference type="Proteomes" id="UP001153269"/>
    </source>
</evidence>
<dbReference type="PANTHER" id="PTHR45784:SF8">
    <property type="entry name" value="C-TYPE MANNOSE RECEPTOR 2-RELATED"/>
    <property type="match status" value="1"/>
</dbReference>
<sequence>MEETLACLLLLLLSSSSEKYVYVDQRMNWPQAQTHCRTHYTDLAAVCSKQDTEHIQKLASKIDGFIWMGMEKFSTGGVKWMWSGGAEVTEFFWKPGQPENRSDEYYSLIQMDGWRDCQPHYSFAFFCFRVVVVREKKTWVDALDHCRELHLDLASINSETEMLLIQSELGKTRHLRARLDRFAFLPRRLAVGGRAAAGVRGLEGGDQTRVSSTQYELCCSTGDGGSSGAR</sequence>
<reference evidence="3" key="1">
    <citation type="submission" date="2020-03" db="EMBL/GenBank/DDBJ databases">
        <authorList>
            <person name="Weist P."/>
        </authorList>
    </citation>
    <scope>NUCLEOTIDE SEQUENCE</scope>
</reference>
<dbReference type="PROSITE" id="PS50041">
    <property type="entry name" value="C_TYPE_LECTIN_2"/>
    <property type="match status" value="1"/>
</dbReference>
<gene>
    <name evidence="3" type="ORF">PLEPLA_LOCUS3130</name>
</gene>
<evidence type="ECO:0000313" key="3">
    <source>
        <dbReference type="EMBL" id="CAB1415414.1"/>
    </source>
</evidence>
<accession>A0A9N7Y8P6</accession>
<feature type="domain" description="C-type lectin" evidence="2">
    <location>
        <begin position="15"/>
        <end position="128"/>
    </location>
</feature>
<dbReference type="AlphaFoldDB" id="A0A9N7Y8P6"/>
<protein>
    <recommendedName>
        <fullName evidence="2">C-type lectin domain-containing protein</fullName>
    </recommendedName>
</protein>
<dbReference type="Pfam" id="PF00059">
    <property type="entry name" value="Lectin_C"/>
    <property type="match status" value="1"/>
</dbReference>
<dbReference type="SUPFAM" id="SSF56436">
    <property type="entry name" value="C-type lectin-like"/>
    <property type="match status" value="2"/>
</dbReference>
<dbReference type="InterPro" id="IPR016187">
    <property type="entry name" value="CTDL_fold"/>
</dbReference>
<name>A0A9N7Y8P6_PLEPL</name>
<dbReference type="Gene3D" id="3.10.100.10">
    <property type="entry name" value="Mannose-Binding Protein A, subunit A"/>
    <property type="match status" value="2"/>
</dbReference>
<organism evidence="3 4">
    <name type="scientific">Pleuronectes platessa</name>
    <name type="common">European plaice</name>
    <dbReference type="NCBI Taxonomy" id="8262"/>
    <lineage>
        <taxon>Eukaryota</taxon>
        <taxon>Metazoa</taxon>
        <taxon>Chordata</taxon>
        <taxon>Craniata</taxon>
        <taxon>Vertebrata</taxon>
        <taxon>Euteleostomi</taxon>
        <taxon>Actinopterygii</taxon>
        <taxon>Neopterygii</taxon>
        <taxon>Teleostei</taxon>
        <taxon>Neoteleostei</taxon>
        <taxon>Acanthomorphata</taxon>
        <taxon>Carangaria</taxon>
        <taxon>Pleuronectiformes</taxon>
        <taxon>Pleuronectoidei</taxon>
        <taxon>Pleuronectidae</taxon>
        <taxon>Pleuronectes</taxon>
    </lineage>
</organism>
<keyword evidence="1" id="KW-0732">Signal</keyword>
<proteinExistence type="predicted"/>
<evidence type="ECO:0000256" key="1">
    <source>
        <dbReference type="SAM" id="SignalP"/>
    </source>
</evidence>
<feature type="signal peptide" evidence="1">
    <location>
        <begin position="1"/>
        <end position="17"/>
    </location>
</feature>
<dbReference type="InterPro" id="IPR001304">
    <property type="entry name" value="C-type_lectin-like"/>
</dbReference>
<feature type="chain" id="PRO_5040178043" description="C-type lectin domain-containing protein" evidence="1">
    <location>
        <begin position="18"/>
        <end position="230"/>
    </location>
</feature>
<dbReference type="CDD" id="cd00037">
    <property type="entry name" value="CLECT"/>
    <property type="match status" value="1"/>
</dbReference>
<dbReference type="PANTHER" id="PTHR45784">
    <property type="entry name" value="C-TYPE LECTIN DOMAIN FAMILY 20 MEMBER A-RELATED"/>
    <property type="match status" value="1"/>
</dbReference>
<evidence type="ECO:0000259" key="2">
    <source>
        <dbReference type="PROSITE" id="PS50041"/>
    </source>
</evidence>
<comment type="caution">
    <text evidence="3">The sequence shown here is derived from an EMBL/GenBank/DDBJ whole genome shotgun (WGS) entry which is preliminary data.</text>
</comment>